<organism evidence="2 3">
    <name type="scientific">Candidatus Woesebacteria bacterium GW2011_GWB1_38_5b</name>
    <dbReference type="NCBI Taxonomy" id="1618569"/>
    <lineage>
        <taxon>Bacteria</taxon>
        <taxon>Candidatus Woeseibacteriota</taxon>
    </lineage>
</organism>
<dbReference type="Gene3D" id="3.20.20.140">
    <property type="entry name" value="Metal-dependent hydrolases"/>
    <property type="match status" value="1"/>
</dbReference>
<dbReference type="InterPro" id="IPR004013">
    <property type="entry name" value="PHP_dom"/>
</dbReference>
<dbReference type="InterPro" id="IPR003141">
    <property type="entry name" value="Pol/His_phosphatase_N"/>
</dbReference>
<evidence type="ECO:0000259" key="1">
    <source>
        <dbReference type="SMART" id="SM00481"/>
    </source>
</evidence>
<reference evidence="2 3" key="1">
    <citation type="journal article" date="2015" name="Nature">
        <title>rRNA introns, odd ribosomes, and small enigmatic genomes across a large radiation of phyla.</title>
        <authorList>
            <person name="Brown C.T."/>
            <person name="Hug L.A."/>
            <person name="Thomas B.C."/>
            <person name="Sharon I."/>
            <person name="Castelle C.J."/>
            <person name="Singh A."/>
            <person name="Wilkins M.J."/>
            <person name="Williams K.H."/>
            <person name="Banfield J.F."/>
        </authorList>
    </citation>
    <scope>NUCLEOTIDE SEQUENCE [LARGE SCALE GENOMIC DNA]</scope>
</reference>
<dbReference type="SMART" id="SM00481">
    <property type="entry name" value="POLIIIAc"/>
    <property type="match status" value="1"/>
</dbReference>
<dbReference type="PANTHER" id="PTHR32294:SF0">
    <property type="entry name" value="DNA POLYMERASE III SUBUNIT ALPHA"/>
    <property type="match status" value="1"/>
</dbReference>
<dbReference type="SUPFAM" id="SSF89550">
    <property type="entry name" value="PHP domain-like"/>
    <property type="match status" value="1"/>
</dbReference>
<evidence type="ECO:0000313" key="3">
    <source>
        <dbReference type="Proteomes" id="UP000034181"/>
    </source>
</evidence>
<comment type="caution">
    <text evidence="2">The sequence shown here is derived from an EMBL/GenBank/DDBJ whole genome shotgun (WGS) entry which is preliminary data.</text>
</comment>
<dbReference type="EMBL" id="LBUZ01000042">
    <property type="protein sequence ID" value="KKQ74066.1"/>
    <property type="molecule type" value="Genomic_DNA"/>
</dbReference>
<protein>
    <submittedName>
        <fullName evidence="2">Polymerase III, alpha subunit protein</fullName>
    </submittedName>
</protein>
<dbReference type="Pfam" id="PF02811">
    <property type="entry name" value="PHP"/>
    <property type="match status" value="1"/>
</dbReference>
<dbReference type="PANTHER" id="PTHR32294">
    <property type="entry name" value="DNA POLYMERASE III SUBUNIT ALPHA"/>
    <property type="match status" value="1"/>
</dbReference>
<sequence length="56" mass="6229">MADFAHLHVHSEYSLLDGLSKIPKLVTQAKIMGMKHIALTDHGALYGAIKFYKSCK</sequence>
<dbReference type="GO" id="GO:0006260">
    <property type="term" value="P:DNA replication"/>
    <property type="evidence" value="ECO:0007669"/>
    <property type="project" value="InterPro"/>
</dbReference>
<dbReference type="Proteomes" id="UP000034181">
    <property type="component" value="Unassembled WGS sequence"/>
</dbReference>
<feature type="domain" description="Polymerase/histidinol phosphatase N-terminal" evidence="1">
    <location>
        <begin position="5"/>
        <end position="56"/>
    </location>
</feature>
<accession>A0A0G0NAB6</accession>
<evidence type="ECO:0000313" key="2">
    <source>
        <dbReference type="EMBL" id="KKQ74066.1"/>
    </source>
</evidence>
<dbReference type="InterPro" id="IPR004805">
    <property type="entry name" value="DnaE2/DnaE/PolC"/>
</dbReference>
<gene>
    <name evidence="2" type="ORF">US96_C0042G0001</name>
</gene>
<dbReference type="GO" id="GO:0008408">
    <property type="term" value="F:3'-5' exonuclease activity"/>
    <property type="evidence" value="ECO:0007669"/>
    <property type="project" value="InterPro"/>
</dbReference>
<proteinExistence type="predicted"/>
<dbReference type="PATRIC" id="fig|1618569.3.peg.863"/>
<name>A0A0G0NAB6_9BACT</name>
<dbReference type="AlphaFoldDB" id="A0A0G0NAB6"/>
<dbReference type="InterPro" id="IPR016195">
    <property type="entry name" value="Pol/histidinol_Pase-like"/>
</dbReference>
<feature type="non-terminal residue" evidence="2">
    <location>
        <position position="56"/>
    </location>
</feature>